<dbReference type="EMBL" id="KZ825614">
    <property type="protein sequence ID" value="PYI26044.1"/>
    <property type="molecule type" value="Genomic_DNA"/>
</dbReference>
<name>A0A2V5HVD2_9EURO</name>
<reference evidence="2 3" key="1">
    <citation type="submission" date="2018-02" db="EMBL/GenBank/DDBJ databases">
        <title>The genomes of Aspergillus section Nigri reveals drivers in fungal speciation.</title>
        <authorList>
            <consortium name="DOE Joint Genome Institute"/>
            <person name="Vesth T.C."/>
            <person name="Nybo J."/>
            <person name="Theobald S."/>
            <person name="Brandl J."/>
            <person name="Frisvad J.C."/>
            <person name="Nielsen K.F."/>
            <person name="Lyhne E.K."/>
            <person name="Kogle M.E."/>
            <person name="Kuo A."/>
            <person name="Riley R."/>
            <person name="Clum A."/>
            <person name="Nolan M."/>
            <person name="Lipzen A."/>
            <person name="Salamov A."/>
            <person name="Henrissat B."/>
            <person name="Wiebenga A."/>
            <person name="De vries R.P."/>
            <person name="Grigoriev I.V."/>
            <person name="Mortensen U.H."/>
            <person name="Andersen M.R."/>
            <person name="Baker S.E."/>
        </authorList>
    </citation>
    <scope>NUCLEOTIDE SEQUENCE [LARGE SCALE GENOMIC DNA]</scope>
    <source>
        <strain evidence="2 3">CBS 114.80</strain>
    </source>
</reference>
<evidence type="ECO:0000313" key="3">
    <source>
        <dbReference type="Proteomes" id="UP000248817"/>
    </source>
</evidence>
<evidence type="ECO:0000313" key="2">
    <source>
        <dbReference type="EMBL" id="PYI26044.1"/>
    </source>
</evidence>
<organism evidence="2 3">
    <name type="scientific">Aspergillus indologenus CBS 114.80</name>
    <dbReference type="NCBI Taxonomy" id="1450541"/>
    <lineage>
        <taxon>Eukaryota</taxon>
        <taxon>Fungi</taxon>
        <taxon>Dikarya</taxon>
        <taxon>Ascomycota</taxon>
        <taxon>Pezizomycotina</taxon>
        <taxon>Eurotiomycetes</taxon>
        <taxon>Eurotiomycetidae</taxon>
        <taxon>Eurotiales</taxon>
        <taxon>Aspergillaceae</taxon>
        <taxon>Aspergillus</taxon>
        <taxon>Aspergillus subgen. Circumdati</taxon>
    </lineage>
</organism>
<dbReference type="AlphaFoldDB" id="A0A2V5HVD2"/>
<accession>A0A2V5HVD2</accession>
<proteinExistence type="predicted"/>
<feature type="region of interest" description="Disordered" evidence="1">
    <location>
        <begin position="122"/>
        <end position="157"/>
    </location>
</feature>
<evidence type="ECO:0000256" key="1">
    <source>
        <dbReference type="SAM" id="MobiDB-lite"/>
    </source>
</evidence>
<keyword evidence="3" id="KW-1185">Reference proteome</keyword>
<protein>
    <submittedName>
        <fullName evidence="2">Uncharacterized protein</fullName>
    </submittedName>
</protein>
<dbReference type="Proteomes" id="UP000248817">
    <property type="component" value="Unassembled WGS sequence"/>
</dbReference>
<gene>
    <name evidence="2" type="ORF">BP00DRAFT_77832</name>
</gene>
<sequence length="157" mass="17676">MLKADLHDLATDDTLTNGYAMSLNRTDLNIFYLWNPGPQTSRDVGVFHRHQSLNSLLQILSVGTHDARATVQVNQQRTALCLTRMIFAHDGDWAGLTGWTRDAWFRLSDTFGNYGDFNVKVRPSTDEHGPTEQIPYLEDRNLANSTVSASKDPEPKL</sequence>